<gene>
    <name evidence="2" type="ORF">FPE_LOCUS5565</name>
</gene>
<keyword evidence="3" id="KW-1185">Reference proteome</keyword>
<feature type="region of interest" description="Disordered" evidence="1">
    <location>
        <begin position="56"/>
        <end position="84"/>
    </location>
</feature>
<name>A0AAD1YW15_9LAMI</name>
<dbReference type="AlphaFoldDB" id="A0AAD1YW15"/>
<evidence type="ECO:0000256" key="1">
    <source>
        <dbReference type="SAM" id="MobiDB-lite"/>
    </source>
</evidence>
<dbReference type="EMBL" id="OU503038">
    <property type="protein sequence ID" value="CAI9758135.1"/>
    <property type="molecule type" value="Genomic_DNA"/>
</dbReference>
<evidence type="ECO:0000313" key="3">
    <source>
        <dbReference type="Proteomes" id="UP000834106"/>
    </source>
</evidence>
<evidence type="ECO:0000313" key="2">
    <source>
        <dbReference type="EMBL" id="CAI9758135.1"/>
    </source>
</evidence>
<organism evidence="2 3">
    <name type="scientific">Fraxinus pennsylvanica</name>
    <dbReference type="NCBI Taxonomy" id="56036"/>
    <lineage>
        <taxon>Eukaryota</taxon>
        <taxon>Viridiplantae</taxon>
        <taxon>Streptophyta</taxon>
        <taxon>Embryophyta</taxon>
        <taxon>Tracheophyta</taxon>
        <taxon>Spermatophyta</taxon>
        <taxon>Magnoliopsida</taxon>
        <taxon>eudicotyledons</taxon>
        <taxon>Gunneridae</taxon>
        <taxon>Pentapetalae</taxon>
        <taxon>asterids</taxon>
        <taxon>lamiids</taxon>
        <taxon>Lamiales</taxon>
        <taxon>Oleaceae</taxon>
        <taxon>Oleeae</taxon>
        <taxon>Fraxinus</taxon>
    </lineage>
</organism>
<dbReference type="Proteomes" id="UP000834106">
    <property type="component" value="Chromosome 3"/>
</dbReference>
<accession>A0AAD1YW15</accession>
<reference evidence="2" key="1">
    <citation type="submission" date="2023-05" db="EMBL/GenBank/DDBJ databases">
        <authorList>
            <person name="Huff M."/>
        </authorList>
    </citation>
    <scope>NUCLEOTIDE SEQUENCE</scope>
</reference>
<proteinExistence type="predicted"/>
<sequence length="116" mass="12805">MSPKSEIHTAFANIDGATKFTPTSDSNDLIFYILKILLVVLSGKLAQQAPLHNEEHVFSPRVPGRNSLRSSDGRHRRLGEGGKLACSCSRPPPGMFHLKHLNSLKVESIKDFLPMV</sequence>
<protein>
    <submittedName>
        <fullName evidence="2">Uncharacterized protein</fullName>
    </submittedName>
</protein>